<dbReference type="EMBL" id="MWPR01000011">
    <property type="protein sequence ID" value="ORJ50607.1"/>
    <property type="molecule type" value="Genomic_DNA"/>
</dbReference>
<feature type="compositionally biased region" description="Basic and acidic residues" evidence="1">
    <location>
        <begin position="10"/>
        <end position="20"/>
    </location>
</feature>
<gene>
    <name evidence="2" type="ORF">B2M27_09735</name>
</gene>
<keyword evidence="3" id="KW-1185">Reference proteome</keyword>
<reference evidence="2 3" key="1">
    <citation type="submission" date="2017-02" db="EMBL/GenBank/DDBJ databases">
        <title>Draft genome sequence of a Kluyvera intermedia isolate from a patient with a pancreatic abscess.</title>
        <authorList>
            <person name="Thele R."/>
        </authorList>
    </citation>
    <scope>NUCLEOTIDE SEQUENCE [LARGE SCALE GENOMIC DNA]</scope>
    <source>
        <strain evidence="2 3">FOSA7093</strain>
    </source>
</reference>
<dbReference type="Proteomes" id="UP000192521">
    <property type="component" value="Unassembled WGS sequence"/>
</dbReference>
<evidence type="ECO:0000256" key="1">
    <source>
        <dbReference type="SAM" id="MobiDB-lite"/>
    </source>
</evidence>
<sequence length="61" mass="6951">MFCASLSSKNRHENLDEKSRLNPSPGALLISPYRDIFTISLAYAEHPWRCKVYNVVGNLQV</sequence>
<proteinExistence type="predicted"/>
<comment type="caution">
    <text evidence="2">The sequence shown here is derived from an EMBL/GenBank/DDBJ whole genome shotgun (WGS) entry which is preliminary data.</text>
</comment>
<evidence type="ECO:0000313" key="3">
    <source>
        <dbReference type="Proteomes" id="UP000192521"/>
    </source>
</evidence>
<name>A0ABX3UGG1_KLUIN</name>
<protein>
    <submittedName>
        <fullName evidence="2">Uncharacterized protein</fullName>
    </submittedName>
</protein>
<feature type="region of interest" description="Disordered" evidence="1">
    <location>
        <begin position="1"/>
        <end position="24"/>
    </location>
</feature>
<organism evidence="2 3">
    <name type="scientific">Kluyvera intermedia</name>
    <name type="common">Enterobacter intermedius</name>
    <dbReference type="NCBI Taxonomy" id="61648"/>
    <lineage>
        <taxon>Bacteria</taxon>
        <taxon>Pseudomonadati</taxon>
        <taxon>Pseudomonadota</taxon>
        <taxon>Gammaproteobacteria</taxon>
        <taxon>Enterobacterales</taxon>
        <taxon>Enterobacteriaceae</taxon>
        <taxon>Kluyvera</taxon>
    </lineage>
</organism>
<evidence type="ECO:0000313" key="2">
    <source>
        <dbReference type="EMBL" id="ORJ50607.1"/>
    </source>
</evidence>
<accession>A0ABX3UGG1</accession>